<dbReference type="GeneID" id="73471973"/>
<reference evidence="8 9" key="1">
    <citation type="journal article" date="2021" name="DNA Res.">
        <title>Genome analysis of Candida subhashii reveals its hybrid nature and dual mitochondrial genome conformations.</title>
        <authorList>
            <person name="Mixao V."/>
            <person name="Hegedusova E."/>
            <person name="Saus E."/>
            <person name="Pryszcz L.P."/>
            <person name="Cillingova A."/>
            <person name="Nosek J."/>
            <person name="Gabaldon T."/>
        </authorList>
    </citation>
    <scope>NUCLEOTIDE SEQUENCE [LARGE SCALE GENOMIC DNA]</scope>
    <source>
        <strain evidence="8 9">CBS 10753</strain>
    </source>
</reference>
<keyword evidence="1" id="KW-0808">Transferase</keyword>
<dbReference type="AlphaFoldDB" id="A0A8J5Q714"/>
<evidence type="ECO:0000256" key="3">
    <source>
        <dbReference type="ARBA" id="ARBA00022989"/>
    </source>
</evidence>
<evidence type="ECO:0000256" key="7">
    <source>
        <dbReference type="SAM" id="Phobius"/>
    </source>
</evidence>
<dbReference type="GO" id="GO:0016746">
    <property type="term" value="F:acyltransferase activity"/>
    <property type="evidence" value="ECO:0007669"/>
    <property type="project" value="UniProtKB-KW"/>
</dbReference>
<keyword evidence="4" id="KW-0443">Lipid metabolism</keyword>
<evidence type="ECO:0000256" key="4">
    <source>
        <dbReference type="ARBA" id="ARBA00023098"/>
    </source>
</evidence>
<name>A0A8J5Q714_9ASCO</name>
<protein>
    <recommendedName>
        <fullName evidence="10">Phospholipid/glycerol acyltransferase domain-containing protein</fullName>
    </recommendedName>
</protein>
<evidence type="ECO:0008006" key="10">
    <source>
        <dbReference type="Google" id="ProtNLM"/>
    </source>
</evidence>
<dbReference type="GO" id="GO:0006629">
    <property type="term" value="P:lipid metabolic process"/>
    <property type="evidence" value="ECO:0007669"/>
    <property type="project" value="UniProtKB-KW"/>
</dbReference>
<dbReference type="Proteomes" id="UP000694255">
    <property type="component" value="Unassembled WGS sequence"/>
</dbReference>
<dbReference type="OrthoDB" id="272512at2759"/>
<evidence type="ECO:0000313" key="9">
    <source>
        <dbReference type="Proteomes" id="UP000694255"/>
    </source>
</evidence>
<evidence type="ECO:0000256" key="5">
    <source>
        <dbReference type="ARBA" id="ARBA00023136"/>
    </source>
</evidence>
<proteinExistence type="predicted"/>
<evidence type="ECO:0000313" key="8">
    <source>
        <dbReference type="EMBL" id="KAG7661281.1"/>
    </source>
</evidence>
<evidence type="ECO:0000256" key="6">
    <source>
        <dbReference type="ARBA" id="ARBA00023315"/>
    </source>
</evidence>
<keyword evidence="5 7" id="KW-0472">Membrane</keyword>
<feature type="transmembrane region" description="Helical" evidence="7">
    <location>
        <begin position="50"/>
        <end position="71"/>
    </location>
</feature>
<dbReference type="RefSeq" id="XP_049261514.1">
    <property type="nucleotide sequence ID" value="XM_049409210.1"/>
</dbReference>
<gene>
    <name evidence="8" type="ORF">J8A68_005173</name>
</gene>
<keyword evidence="6" id="KW-0012">Acyltransferase</keyword>
<organism evidence="8 9">
    <name type="scientific">[Candida] subhashii</name>
    <dbReference type="NCBI Taxonomy" id="561895"/>
    <lineage>
        <taxon>Eukaryota</taxon>
        <taxon>Fungi</taxon>
        <taxon>Dikarya</taxon>
        <taxon>Ascomycota</taxon>
        <taxon>Saccharomycotina</taxon>
        <taxon>Pichiomycetes</taxon>
        <taxon>Debaryomycetaceae</taxon>
        <taxon>Spathaspora</taxon>
    </lineage>
</organism>
<keyword evidence="9" id="KW-1185">Reference proteome</keyword>
<comment type="caution">
    <text evidence="8">The sequence shown here is derived from an EMBL/GenBank/DDBJ whole genome shotgun (WGS) entry which is preliminary data.</text>
</comment>
<sequence>MEKFSSWRDKATGISPFMPNQFPLVQEKSPIKKWTKIILKSPIFVLKFPFFLLISLLYSILGLPILLKFIIRFLFGFNRIDFSVDGVKKSQTDKLNSFKPHPNDIIVANYISPLDGYFFAMLSNYSKIVILVPDKKGDLYQHTPRSLFNHCFTYDIGKQPLVEDLSTLKDKIVFLLLEGTPSNNKSVLPFIKLNSRYKFDENFKIKSLILKIIPNYFTLPIGYIGKFQYLFQLLTNLSKNSLIRFKIYKYYNFDLTEIRCSYELNSLSLINQDLNLDSKEKFINYYFDHSVNKTKKNV</sequence>
<dbReference type="EMBL" id="JAGSYN010000222">
    <property type="protein sequence ID" value="KAG7661281.1"/>
    <property type="molecule type" value="Genomic_DNA"/>
</dbReference>
<keyword evidence="3 7" id="KW-1133">Transmembrane helix</keyword>
<accession>A0A8J5Q714</accession>
<keyword evidence="2 7" id="KW-0812">Transmembrane</keyword>
<evidence type="ECO:0000256" key="1">
    <source>
        <dbReference type="ARBA" id="ARBA00022679"/>
    </source>
</evidence>
<evidence type="ECO:0000256" key="2">
    <source>
        <dbReference type="ARBA" id="ARBA00022692"/>
    </source>
</evidence>
<dbReference type="PANTHER" id="PTHR23063:SF60">
    <property type="entry name" value="LYSOPHOSPHATIDIC ACID:OLEOYL-COA ACYLTRANSFERASE 1"/>
    <property type="match status" value="1"/>
</dbReference>
<dbReference type="PANTHER" id="PTHR23063">
    <property type="entry name" value="PHOSPHOLIPID ACYLTRANSFERASE"/>
    <property type="match status" value="1"/>
</dbReference>